<dbReference type="Proteomes" id="UP000505355">
    <property type="component" value="Chromosome"/>
</dbReference>
<feature type="chain" id="PRO_5028859440" evidence="1">
    <location>
        <begin position="21"/>
        <end position="60"/>
    </location>
</feature>
<accession>A0A7D4PU45</accession>
<dbReference type="EMBL" id="CP054139">
    <property type="protein sequence ID" value="QKJ30123.1"/>
    <property type="molecule type" value="Genomic_DNA"/>
</dbReference>
<evidence type="ECO:0000256" key="1">
    <source>
        <dbReference type="SAM" id="SignalP"/>
    </source>
</evidence>
<evidence type="ECO:0000313" key="3">
    <source>
        <dbReference type="Proteomes" id="UP000505355"/>
    </source>
</evidence>
<organism evidence="2 3">
    <name type="scientific">Mucilaginibacter mali</name>
    <dbReference type="NCBI Taxonomy" id="2740462"/>
    <lineage>
        <taxon>Bacteria</taxon>
        <taxon>Pseudomonadati</taxon>
        <taxon>Bacteroidota</taxon>
        <taxon>Sphingobacteriia</taxon>
        <taxon>Sphingobacteriales</taxon>
        <taxon>Sphingobacteriaceae</taxon>
        <taxon>Mucilaginibacter</taxon>
    </lineage>
</organism>
<proteinExistence type="predicted"/>
<reference evidence="2 3" key="1">
    <citation type="submission" date="2020-05" db="EMBL/GenBank/DDBJ databases">
        <title>Mucilaginibacter mali sp. nov.</title>
        <authorList>
            <person name="Kim H.S."/>
            <person name="Lee K.C."/>
            <person name="Suh M.K."/>
            <person name="Kim J.-S."/>
            <person name="Han K.-I."/>
            <person name="Eom M.K."/>
            <person name="Shin Y.K."/>
            <person name="Lee J.-S."/>
        </authorList>
    </citation>
    <scope>NUCLEOTIDE SEQUENCE [LARGE SCALE GENOMIC DNA]</scope>
    <source>
        <strain evidence="2 3">G2-14</strain>
    </source>
</reference>
<feature type="signal peptide" evidence="1">
    <location>
        <begin position="1"/>
        <end position="20"/>
    </location>
</feature>
<keyword evidence="1" id="KW-0732">Signal</keyword>
<name>A0A7D4PU45_9SPHI</name>
<gene>
    <name evidence="2" type="ORF">HQ865_10245</name>
</gene>
<evidence type="ECO:0000313" key="2">
    <source>
        <dbReference type="EMBL" id="QKJ30123.1"/>
    </source>
</evidence>
<keyword evidence="3" id="KW-1185">Reference proteome</keyword>
<dbReference type="AlphaFoldDB" id="A0A7D4PU45"/>
<sequence>MKKFIIILGIVLTSGIAALALSNKKAPETIVSRVNIDKNELSAAKAQVNNTVKDNLTNAD</sequence>
<protein>
    <submittedName>
        <fullName evidence="2">Uncharacterized protein</fullName>
    </submittedName>
</protein>
<dbReference type="RefSeq" id="WP_173414811.1">
    <property type="nucleotide sequence ID" value="NZ_CP054139.1"/>
</dbReference>
<dbReference type="KEGG" id="mmab:HQ865_10245"/>